<dbReference type="Pfam" id="PF00773">
    <property type="entry name" value="RNB"/>
    <property type="match status" value="1"/>
</dbReference>
<dbReference type="Pfam" id="PF00575">
    <property type="entry name" value="S1"/>
    <property type="match status" value="1"/>
</dbReference>
<feature type="domain" description="S1 motif" evidence="10">
    <location>
        <begin position="627"/>
        <end position="707"/>
    </location>
</feature>
<evidence type="ECO:0000313" key="12">
    <source>
        <dbReference type="Proteomes" id="UP000184184"/>
    </source>
</evidence>
<keyword evidence="3 8" id="KW-0963">Cytoplasm</keyword>
<dbReference type="InterPro" id="IPR022966">
    <property type="entry name" value="RNase_II/R_CS"/>
</dbReference>
<dbReference type="Proteomes" id="UP000184184">
    <property type="component" value="Unassembled WGS sequence"/>
</dbReference>
<evidence type="ECO:0000313" key="11">
    <source>
        <dbReference type="EMBL" id="SHM94437.1"/>
    </source>
</evidence>
<evidence type="ECO:0000256" key="5">
    <source>
        <dbReference type="ARBA" id="ARBA00022801"/>
    </source>
</evidence>
<reference evidence="11 12" key="1">
    <citation type="submission" date="2016-11" db="EMBL/GenBank/DDBJ databases">
        <authorList>
            <person name="Jaros S."/>
            <person name="Januszkiewicz K."/>
            <person name="Wedrychowicz H."/>
        </authorList>
    </citation>
    <scope>NUCLEOTIDE SEQUENCE [LARGE SCALE GENOMIC DNA]</scope>
    <source>
        <strain evidence="11 12">CGMCC 1.10681</strain>
    </source>
</reference>
<keyword evidence="7 8" id="KW-0694">RNA-binding</keyword>
<dbReference type="Pfam" id="PF17876">
    <property type="entry name" value="CSD2"/>
    <property type="match status" value="1"/>
</dbReference>
<dbReference type="InterPro" id="IPR011805">
    <property type="entry name" value="RNase_R"/>
</dbReference>
<dbReference type="InterPro" id="IPR040476">
    <property type="entry name" value="CSD2"/>
</dbReference>
<gene>
    <name evidence="8" type="primary">rnr</name>
    <name evidence="11" type="ORF">SAMN05216179_1362</name>
</gene>
<dbReference type="GO" id="GO:0008859">
    <property type="term" value="F:exoribonuclease II activity"/>
    <property type="evidence" value="ECO:0007669"/>
    <property type="project" value="UniProtKB-UniRule"/>
</dbReference>
<protein>
    <recommendedName>
        <fullName evidence="8">Ribonuclease R</fullName>
        <shortName evidence="8">RNase R</shortName>
        <ecNumber evidence="8">3.1.13.1</ecNumber>
    </recommendedName>
</protein>
<dbReference type="SMART" id="SM00316">
    <property type="entry name" value="S1"/>
    <property type="match status" value="1"/>
</dbReference>
<dbReference type="HAMAP" id="MF_01895">
    <property type="entry name" value="RNase_R"/>
    <property type="match status" value="1"/>
</dbReference>
<evidence type="ECO:0000256" key="1">
    <source>
        <dbReference type="ARBA" id="ARBA00001849"/>
    </source>
</evidence>
<dbReference type="SMART" id="SM00357">
    <property type="entry name" value="CSP"/>
    <property type="match status" value="2"/>
</dbReference>
<evidence type="ECO:0000259" key="10">
    <source>
        <dbReference type="PROSITE" id="PS50126"/>
    </source>
</evidence>
<feature type="compositionally biased region" description="Basic residues" evidence="9">
    <location>
        <begin position="711"/>
        <end position="720"/>
    </location>
</feature>
<evidence type="ECO:0000256" key="8">
    <source>
        <dbReference type="HAMAP-Rule" id="MF_01895"/>
    </source>
</evidence>
<dbReference type="InterPro" id="IPR012340">
    <property type="entry name" value="NA-bd_OB-fold"/>
</dbReference>
<dbReference type="PROSITE" id="PS01175">
    <property type="entry name" value="RIBONUCLEASE_II"/>
    <property type="match status" value="1"/>
</dbReference>
<keyword evidence="12" id="KW-1185">Reference proteome</keyword>
<dbReference type="NCBIfam" id="TIGR00358">
    <property type="entry name" value="3_prime_RNase"/>
    <property type="match status" value="1"/>
</dbReference>
<dbReference type="InterPro" id="IPR003029">
    <property type="entry name" value="S1_domain"/>
</dbReference>
<dbReference type="CDD" id="cd04471">
    <property type="entry name" value="S1_RNase_R"/>
    <property type="match status" value="1"/>
</dbReference>
<dbReference type="NCBIfam" id="TIGR02063">
    <property type="entry name" value="RNase_R"/>
    <property type="match status" value="1"/>
</dbReference>
<dbReference type="SUPFAM" id="SSF50249">
    <property type="entry name" value="Nucleic acid-binding proteins"/>
    <property type="match status" value="4"/>
</dbReference>
<organism evidence="11 12">
    <name type="scientific">Gracilibacillus kekensis</name>
    <dbReference type="NCBI Taxonomy" id="1027249"/>
    <lineage>
        <taxon>Bacteria</taxon>
        <taxon>Bacillati</taxon>
        <taxon>Bacillota</taxon>
        <taxon>Bacilli</taxon>
        <taxon>Bacillales</taxon>
        <taxon>Bacillaceae</taxon>
        <taxon>Gracilibacillus</taxon>
    </lineage>
</organism>
<dbReference type="AlphaFoldDB" id="A0A1M7MV14"/>
<dbReference type="InterPro" id="IPR004476">
    <property type="entry name" value="RNase_II/RNase_R"/>
</dbReference>
<dbReference type="PANTHER" id="PTHR23355:SF9">
    <property type="entry name" value="DIS3-LIKE EXONUCLEASE 2"/>
    <property type="match status" value="1"/>
</dbReference>
<dbReference type="RefSeq" id="WP_073200987.1">
    <property type="nucleotide sequence ID" value="NZ_FRCZ01000002.1"/>
</dbReference>
<name>A0A1M7MV14_9BACI</name>
<dbReference type="GO" id="GO:0005829">
    <property type="term" value="C:cytosol"/>
    <property type="evidence" value="ECO:0007669"/>
    <property type="project" value="TreeGrafter"/>
</dbReference>
<dbReference type="OrthoDB" id="9764149at2"/>
<keyword evidence="4 8" id="KW-0540">Nuclease</keyword>
<keyword evidence="6 8" id="KW-0269">Exonuclease</keyword>
<dbReference type="EC" id="3.1.13.1" evidence="8"/>
<dbReference type="PANTHER" id="PTHR23355">
    <property type="entry name" value="RIBONUCLEASE"/>
    <property type="match status" value="1"/>
</dbReference>
<feature type="region of interest" description="Disordered" evidence="9">
    <location>
        <begin position="711"/>
        <end position="757"/>
    </location>
</feature>
<dbReference type="InterPro" id="IPR050180">
    <property type="entry name" value="RNR_Ribonuclease"/>
</dbReference>
<evidence type="ECO:0000256" key="4">
    <source>
        <dbReference type="ARBA" id="ARBA00022722"/>
    </source>
</evidence>
<dbReference type="InterPro" id="IPR011129">
    <property type="entry name" value="CSD"/>
</dbReference>
<dbReference type="Gene3D" id="2.40.50.140">
    <property type="entry name" value="Nucleic acid-binding proteins"/>
    <property type="match status" value="3"/>
</dbReference>
<dbReference type="PROSITE" id="PS50126">
    <property type="entry name" value="S1"/>
    <property type="match status" value="1"/>
</dbReference>
<feature type="compositionally biased region" description="Basic and acidic residues" evidence="9">
    <location>
        <begin position="721"/>
        <end position="731"/>
    </location>
</feature>
<evidence type="ECO:0000256" key="9">
    <source>
        <dbReference type="SAM" id="MobiDB-lite"/>
    </source>
</evidence>
<dbReference type="FunFam" id="2.40.50.140:FF:000273">
    <property type="entry name" value="Ribonuclease R"/>
    <property type="match status" value="1"/>
</dbReference>
<evidence type="ECO:0000256" key="3">
    <source>
        <dbReference type="ARBA" id="ARBA00022490"/>
    </source>
</evidence>
<evidence type="ECO:0000256" key="6">
    <source>
        <dbReference type="ARBA" id="ARBA00022839"/>
    </source>
</evidence>
<dbReference type="GO" id="GO:0003723">
    <property type="term" value="F:RNA binding"/>
    <property type="evidence" value="ECO:0007669"/>
    <property type="project" value="UniProtKB-UniRule"/>
</dbReference>
<dbReference type="Pfam" id="PF08206">
    <property type="entry name" value="OB_RNB"/>
    <property type="match status" value="1"/>
</dbReference>
<evidence type="ECO:0000256" key="7">
    <source>
        <dbReference type="ARBA" id="ARBA00022884"/>
    </source>
</evidence>
<feature type="compositionally biased region" description="Basic residues" evidence="9">
    <location>
        <begin position="732"/>
        <end position="757"/>
    </location>
</feature>
<proteinExistence type="inferred from homology"/>
<dbReference type="InterPro" id="IPR013223">
    <property type="entry name" value="RNase_B_OB_dom"/>
</dbReference>
<dbReference type="STRING" id="1027249.SAMN05216179_1362"/>
<dbReference type="GO" id="GO:0006402">
    <property type="term" value="P:mRNA catabolic process"/>
    <property type="evidence" value="ECO:0007669"/>
    <property type="project" value="TreeGrafter"/>
</dbReference>
<dbReference type="EMBL" id="FRCZ01000002">
    <property type="protein sequence ID" value="SHM94437.1"/>
    <property type="molecule type" value="Genomic_DNA"/>
</dbReference>
<evidence type="ECO:0000256" key="2">
    <source>
        <dbReference type="ARBA" id="ARBA00004496"/>
    </source>
</evidence>
<comment type="function">
    <text evidence="8">3'-5' exoribonuclease that releases 5'-nucleoside monophosphates and is involved in maturation of structured RNAs.</text>
</comment>
<sequence>MANLQQQIIDYFKENATKPLSVQELEDVLELEDADQFTELIKTLNELEEHGELIRTRKNRYGLPEKMNLIRGTIQMHAKGFAFLLPDDETMEDVYLNHADLSSAMNGDKVFVRVDHRDDDGKRAEGVVVRIIERNMKEIIGTYEDNGAFGFVIADDKRIPNDIFVPKGEAKGAVSGHKVIVEITKFPEGRMSAEGRVINILGHKNDPGMDILSIIYKNGIAIDFPQEVLEQAESISEEITEEEIKDRRDLRDEVIVTIDGADAKDLDDAVTVKKIENGNYKLGVYIADVTHYVKEGSPIDREAYERGTSVYLVDRVIPMIPHRLSNGICSLNPQVDRLVLGCDMEITPKGEVVNHDIFQAVINTTERMTYKAVNQILADKDQETMERYSSLVPMFQDMEKLAEILRGKRFGRGAIDFDFKEAQVLVDDEGKANDVVIRERSVGERLIEEFMLCANETIAEHFHWMDVPFIHRIHEDPDPSKLQTFFEFIARFGYVVKGSSNEIHPQALQNVLDEVSGAEEEMIISKLMLRSMKQAKYDPQGVGHFGLATEFYTHFTSPIRRYPDLTVHRLIRTYLVEKKLDAKTRNHWKDRMPDIAKQASLKERAAVDAEREVDDLKKAEYMQDKIGEEYEGVISSVTNFGLFVELPNTVEGLVHVSYLTDDYYHFDEKAYAMIGERTGNVFQVGDAITVKVAQVNLDERAVDFEILGMKPRKNRPHTKGKVIETKRDNNKLKKTAKKSQKAGGKKKKNGGRKKKKK</sequence>
<dbReference type="SMART" id="SM00955">
    <property type="entry name" value="RNB"/>
    <property type="match status" value="1"/>
</dbReference>
<accession>A0A1M7MV14</accession>
<dbReference type="InterPro" id="IPR001900">
    <property type="entry name" value="RNase_II/R"/>
</dbReference>
<keyword evidence="5 8" id="KW-0378">Hydrolase</keyword>
<comment type="catalytic activity">
    <reaction evidence="1 8">
        <text>Exonucleolytic cleavage in the 3'- to 5'-direction to yield nucleoside 5'-phosphates.</text>
        <dbReference type="EC" id="3.1.13.1"/>
    </reaction>
</comment>
<comment type="similarity">
    <text evidence="8">Belongs to the RNR ribonuclease family. RNase R subfamily.</text>
</comment>
<comment type="subcellular location">
    <subcellularLocation>
        <location evidence="2 8">Cytoplasm</location>
    </subcellularLocation>
</comment>